<sequence length="130" mass="13870">MSIQTATDKVANGARHLADDVLQSAQDAVQSTRTAANTSLEKAEEGVRALRSQTDPVIDDLAARAQDLAARSIGYCAETSARARRQMQHAADATTKYVAEQPGKSMVIAAASGAVLATLVLWMSRRKHAY</sequence>
<dbReference type="Proteomes" id="UP001595693">
    <property type="component" value="Unassembled WGS sequence"/>
</dbReference>
<keyword evidence="2" id="KW-0472">Membrane</keyword>
<keyword evidence="4" id="KW-1185">Reference proteome</keyword>
<name>A0ABV8DAZ9_9BURK</name>
<feature type="transmembrane region" description="Helical" evidence="2">
    <location>
        <begin position="106"/>
        <end position="124"/>
    </location>
</feature>
<evidence type="ECO:0000256" key="1">
    <source>
        <dbReference type="SAM" id="MobiDB-lite"/>
    </source>
</evidence>
<keyword evidence="2" id="KW-1133">Transmembrane helix</keyword>
<dbReference type="EMBL" id="JBHSAJ010000032">
    <property type="protein sequence ID" value="MFC3935466.1"/>
    <property type="molecule type" value="Genomic_DNA"/>
</dbReference>
<keyword evidence="2" id="KW-0812">Transmembrane</keyword>
<dbReference type="RefSeq" id="WP_055395485.1">
    <property type="nucleotide sequence ID" value="NZ_CP183985.1"/>
</dbReference>
<organism evidence="3 4">
    <name type="scientific">Acidovorax facilis</name>
    <dbReference type="NCBI Taxonomy" id="12917"/>
    <lineage>
        <taxon>Bacteria</taxon>
        <taxon>Pseudomonadati</taxon>
        <taxon>Pseudomonadota</taxon>
        <taxon>Betaproteobacteria</taxon>
        <taxon>Burkholderiales</taxon>
        <taxon>Comamonadaceae</taxon>
        <taxon>Acidovorax</taxon>
    </lineage>
</organism>
<accession>A0ABV8DAZ9</accession>
<evidence type="ECO:0000313" key="4">
    <source>
        <dbReference type="Proteomes" id="UP001595693"/>
    </source>
</evidence>
<evidence type="ECO:0000313" key="3">
    <source>
        <dbReference type="EMBL" id="MFC3935466.1"/>
    </source>
</evidence>
<feature type="region of interest" description="Disordered" evidence="1">
    <location>
        <begin position="26"/>
        <end position="48"/>
    </location>
</feature>
<evidence type="ECO:0008006" key="5">
    <source>
        <dbReference type="Google" id="ProtNLM"/>
    </source>
</evidence>
<gene>
    <name evidence="3" type="ORF">ACFOW3_12625</name>
</gene>
<evidence type="ECO:0000256" key="2">
    <source>
        <dbReference type="SAM" id="Phobius"/>
    </source>
</evidence>
<proteinExistence type="predicted"/>
<reference evidence="4" key="1">
    <citation type="journal article" date="2019" name="Int. J. Syst. Evol. Microbiol.">
        <title>The Global Catalogue of Microorganisms (GCM) 10K type strain sequencing project: providing services to taxonomists for standard genome sequencing and annotation.</title>
        <authorList>
            <consortium name="The Broad Institute Genomics Platform"/>
            <consortium name="The Broad Institute Genome Sequencing Center for Infectious Disease"/>
            <person name="Wu L."/>
            <person name="Ma J."/>
        </authorList>
    </citation>
    <scope>NUCLEOTIDE SEQUENCE [LARGE SCALE GENOMIC DNA]</scope>
    <source>
        <strain evidence="4">CCUG 2113</strain>
    </source>
</reference>
<comment type="caution">
    <text evidence="3">The sequence shown here is derived from an EMBL/GenBank/DDBJ whole genome shotgun (WGS) entry which is preliminary data.</text>
</comment>
<protein>
    <recommendedName>
        <fullName evidence="5">DUF883 domain-containing protein</fullName>
    </recommendedName>
</protein>
<feature type="compositionally biased region" description="Polar residues" evidence="1">
    <location>
        <begin position="26"/>
        <end position="40"/>
    </location>
</feature>